<dbReference type="VEuPathDB" id="FungiDB:TAPDE_000173"/>
<evidence type="ECO:0000313" key="1">
    <source>
        <dbReference type="EMBL" id="CCG80642.1"/>
    </source>
</evidence>
<proteinExistence type="predicted"/>
<dbReference type="Proteomes" id="UP000013776">
    <property type="component" value="Unassembled WGS sequence"/>
</dbReference>
<gene>
    <name evidence="1" type="ORF">TAPDE_000173</name>
</gene>
<accession>R4X912</accession>
<keyword evidence="2" id="KW-1185">Reference proteome</keyword>
<dbReference type="EMBL" id="CAHR02000004">
    <property type="protein sequence ID" value="CCG80642.1"/>
    <property type="molecule type" value="Genomic_DNA"/>
</dbReference>
<sequence>MQEIDDITSLPLTPSLLKFYRDKVRDNVRQSARAFDDSLDRLLPELDHMHRLEASLSSSFTTIKSFESENHDLRALLSQVIEENVRLRLKQNPDCADSSLSARLLDSLASRPAAADHSSVISSLVERCEALEAFATQTLSDLKNEKVRSEELSVQAMELQESLQHNTKQWTSELQILKGQPSLQDWEFLRAEVASLTAQQARDQADLRALGKENEKLRGRISSLANCSERQDHPPCASVVCAEDDMEQDMTRLKDKLDSLERFATKFMPDDRVVGVPEFFHTVDKTKGRLNDVEQRLARRMRGRR</sequence>
<name>R4X912_TAPDE</name>
<reference evidence="1 2" key="1">
    <citation type="journal article" date="2013" name="MBio">
        <title>Genome sequencing of the plant pathogen Taphrina deformans, the causal agent of peach leaf curl.</title>
        <authorList>
            <person name="Cisse O.H."/>
            <person name="Almeida J.M.G.C.F."/>
            <person name="Fonseca A."/>
            <person name="Kumar A.A."/>
            <person name="Salojaervi J."/>
            <person name="Overmyer K."/>
            <person name="Hauser P.M."/>
            <person name="Pagni M."/>
        </authorList>
    </citation>
    <scope>NUCLEOTIDE SEQUENCE [LARGE SCALE GENOMIC DNA]</scope>
    <source>
        <strain evidence="2">PYCC 5710 / ATCC 11124 / CBS 356.35 / IMI 108563 / JCM 9778 / NBRC 8474</strain>
    </source>
</reference>
<evidence type="ECO:0000313" key="2">
    <source>
        <dbReference type="Proteomes" id="UP000013776"/>
    </source>
</evidence>
<organism evidence="1 2">
    <name type="scientific">Taphrina deformans (strain PYCC 5710 / ATCC 11124 / CBS 356.35 / IMI 108563 / JCM 9778 / NBRC 8474)</name>
    <name type="common">Peach leaf curl fungus</name>
    <name type="synonym">Lalaria deformans</name>
    <dbReference type="NCBI Taxonomy" id="1097556"/>
    <lineage>
        <taxon>Eukaryota</taxon>
        <taxon>Fungi</taxon>
        <taxon>Dikarya</taxon>
        <taxon>Ascomycota</taxon>
        <taxon>Taphrinomycotina</taxon>
        <taxon>Taphrinomycetes</taxon>
        <taxon>Taphrinales</taxon>
        <taxon>Taphrinaceae</taxon>
        <taxon>Taphrina</taxon>
    </lineage>
</organism>
<dbReference type="AlphaFoldDB" id="R4X912"/>
<protein>
    <submittedName>
        <fullName evidence="1">Uncharacterized protein</fullName>
    </submittedName>
</protein>
<comment type="caution">
    <text evidence="1">The sequence shown here is derived from an EMBL/GenBank/DDBJ whole genome shotgun (WGS) entry which is preliminary data.</text>
</comment>